<evidence type="ECO:0000313" key="4">
    <source>
        <dbReference type="Proteomes" id="UP000547510"/>
    </source>
</evidence>
<feature type="region of interest" description="Disordered" evidence="1">
    <location>
        <begin position="286"/>
        <end position="310"/>
    </location>
</feature>
<evidence type="ECO:0000259" key="2">
    <source>
        <dbReference type="PROSITE" id="PS51664"/>
    </source>
</evidence>
<keyword evidence="3" id="KW-0689">Ribosomal protein</keyword>
<keyword evidence="3" id="KW-0687">Ribonucleoprotein</keyword>
<keyword evidence="3" id="KW-0808">Transferase</keyword>
<reference evidence="3 4" key="1">
    <citation type="submission" date="2020-08" db="EMBL/GenBank/DDBJ databases">
        <title>Genomic Encyclopedia of Type Strains, Phase III (KMG-III): the genomes of soil and plant-associated and newly described type strains.</title>
        <authorList>
            <person name="Whitman W."/>
        </authorList>
    </citation>
    <scope>NUCLEOTIDE SEQUENCE [LARGE SCALE GENOMIC DNA]</scope>
    <source>
        <strain evidence="3 4">CECT 8640</strain>
    </source>
</reference>
<dbReference type="Pfam" id="PF02624">
    <property type="entry name" value="YcaO"/>
    <property type="match status" value="1"/>
</dbReference>
<evidence type="ECO:0000313" key="3">
    <source>
        <dbReference type="EMBL" id="MBB5958444.1"/>
    </source>
</evidence>
<comment type="caution">
    <text evidence="3">The sequence shown here is derived from an EMBL/GenBank/DDBJ whole genome shotgun (WGS) entry which is preliminary data.</text>
</comment>
<dbReference type="PANTHER" id="PTHR37809:SF1">
    <property type="entry name" value="RIBOSOMAL PROTEIN S12 METHYLTHIOTRANSFERASE ACCESSORY FACTOR YCAO"/>
    <property type="match status" value="1"/>
</dbReference>
<dbReference type="PROSITE" id="PS51664">
    <property type="entry name" value="YCAO"/>
    <property type="match status" value="1"/>
</dbReference>
<dbReference type="NCBIfam" id="TIGR00702">
    <property type="entry name" value="YcaO-type kinase domain"/>
    <property type="match status" value="1"/>
</dbReference>
<name>A0A841CQ13_9PSEU</name>
<dbReference type="Proteomes" id="UP000547510">
    <property type="component" value="Unassembled WGS sequence"/>
</dbReference>
<dbReference type="GO" id="GO:0005840">
    <property type="term" value="C:ribosome"/>
    <property type="evidence" value="ECO:0007669"/>
    <property type="project" value="UniProtKB-KW"/>
</dbReference>
<dbReference type="AlphaFoldDB" id="A0A841CQ13"/>
<dbReference type="InterPro" id="IPR003776">
    <property type="entry name" value="YcaO-like_dom"/>
</dbReference>
<dbReference type="EMBL" id="JACHJN010000008">
    <property type="protein sequence ID" value="MBB5958444.1"/>
    <property type="molecule type" value="Genomic_DNA"/>
</dbReference>
<proteinExistence type="predicted"/>
<dbReference type="GO" id="GO:0016740">
    <property type="term" value="F:transferase activity"/>
    <property type="evidence" value="ECO:0007669"/>
    <property type="project" value="UniProtKB-KW"/>
</dbReference>
<dbReference type="PANTHER" id="PTHR37809">
    <property type="entry name" value="RIBOSOMAL PROTEIN S12 METHYLTHIOTRANSFERASE ACCESSORY FACTOR YCAO"/>
    <property type="match status" value="1"/>
</dbReference>
<organism evidence="3 4">
    <name type="scientific">Saccharothrix tamanrassetensis</name>
    <dbReference type="NCBI Taxonomy" id="1051531"/>
    <lineage>
        <taxon>Bacteria</taxon>
        <taxon>Bacillati</taxon>
        <taxon>Actinomycetota</taxon>
        <taxon>Actinomycetes</taxon>
        <taxon>Pseudonocardiales</taxon>
        <taxon>Pseudonocardiaceae</taxon>
        <taxon>Saccharothrix</taxon>
    </lineage>
</organism>
<feature type="domain" description="YcaO" evidence="2">
    <location>
        <begin position="64"/>
        <end position="388"/>
    </location>
</feature>
<evidence type="ECO:0000256" key="1">
    <source>
        <dbReference type="SAM" id="MobiDB-lite"/>
    </source>
</evidence>
<sequence>MTMKLVLAGTHRALPAEATWARIEPTLEDFGITRVADVTDLDHIGVPVMVAVRPLSETYGTSQGKGATPLLARISAAMESIEMWHAENPAVARFESTAHELALPYPVSALSTARTAQPLDHVKLGWTWARSIVGDAPVPLPVQALRLSFVEADCWEPHVFRHTSNGLASGNSFAEACLHGIYEVIERHALAGLGPSPRRDPRINVDLSTVRDEHLVSLLDRLRAAGVRCEVAMVPNELSIPVFVAFIWSPLYPLVAAGSGAHMDVTVAMSRAVTEAVQTRLTRITTTRDNLPSDYRPPHDADPLLSTPESQPLDDVVKGCGAAYDDLEEELLEVAGRVGARTGFSPIVVDISTRPELFTVVKVVCPGLGYPRGGGNRIPRIQPAAPAS</sequence>
<dbReference type="Gene3D" id="3.30.160.660">
    <property type="match status" value="1"/>
</dbReference>
<accession>A0A841CQ13</accession>
<keyword evidence="4" id="KW-1185">Reference proteome</keyword>
<gene>
    <name evidence="3" type="ORF">FHS29_005052</name>
</gene>
<protein>
    <submittedName>
        <fullName evidence="3">Ribosomal protein S12 methylthiotransferase accessory factor</fullName>
    </submittedName>
</protein>